<feature type="domain" description="NolW-like" evidence="13">
    <location>
        <begin position="267"/>
        <end position="332"/>
    </location>
</feature>
<proteinExistence type="inferred from homology"/>
<evidence type="ECO:0000256" key="9">
    <source>
        <dbReference type="ARBA" id="ARBA00023237"/>
    </source>
</evidence>
<feature type="compositionally biased region" description="Pro residues" evidence="11">
    <location>
        <begin position="799"/>
        <end position="811"/>
    </location>
</feature>
<dbReference type="InterPro" id="IPR038591">
    <property type="entry name" value="NolW-like_sf"/>
</dbReference>
<dbReference type="InterPro" id="IPR004846">
    <property type="entry name" value="T2SS/T3SS_dom"/>
</dbReference>
<comment type="similarity">
    <text evidence="2">Belongs to the bacterial secretin family. GSP D subfamily.</text>
</comment>
<keyword evidence="8" id="KW-0472">Membrane</keyword>
<evidence type="ECO:0000259" key="14">
    <source>
        <dbReference type="Pfam" id="PF21305"/>
    </source>
</evidence>
<feature type="region of interest" description="Disordered" evidence="11">
    <location>
        <begin position="363"/>
        <end position="395"/>
    </location>
</feature>
<dbReference type="EMBL" id="CP017834">
    <property type="protein sequence ID" value="APJ03277.1"/>
    <property type="molecule type" value="Genomic_DNA"/>
</dbReference>
<evidence type="ECO:0000256" key="1">
    <source>
        <dbReference type="ARBA" id="ARBA00004442"/>
    </source>
</evidence>
<keyword evidence="4" id="KW-1134">Transmembrane beta strand</keyword>
<keyword evidence="6" id="KW-0732">Signal</keyword>
<dbReference type="Pfam" id="PF00263">
    <property type="entry name" value="Secretin"/>
    <property type="match status" value="1"/>
</dbReference>
<feature type="compositionally biased region" description="Pro residues" evidence="11">
    <location>
        <begin position="47"/>
        <end position="60"/>
    </location>
</feature>
<keyword evidence="9" id="KW-0998">Cell outer membrane</keyword>
<evidence type="ECO:0000256" key="5">
    <source>
        <dbReference type="ARBA" id="ARBA00022692"/>
    </source>
</evidence>
<dbReference type="KEGG" id="saqi:AXG55_04920"/>
<dbReference type="Pfam" id="PF03958">
    <property type="entry name" value="Secretin_N"/>
    <property type="match status" value="3"/>
</dbReference>
<evidence type="ECO:0000256" key="11">
    <source>
        <dbReference type="SAM" id="MobiDB-lite"/>
    </source>
</evidence>
<dbReference type="Proteomes" id="UP000184731">
    <property type="component" value="Chromosome"/>
</dbReference>
<dbReference type="InterPro" id="IPR050810">
    <property type="entry name" value="Bact_Secretion_Sys_Channel"/>
</dbReference>
<evidence type="ECO:0000256" key="3">
    <source>
        <dbReference type="ARBA" id="ARBA00022448"/>
    </source>
</evidence>
<accession>A0A1L4CZB1</accession>
<feature type="domain" description="NolW-like" evidence="13">
    <location>
        <begin position="204"/>
        <end position="262"/>
    </location>
</feature>
<evidence type="ECO:0000256" key="10">
    <source>
        <dbReference type="RuleBase" id="RU004004"/>
    </source>
</evidence>
<dbReference type="NCBIfam" id="TIGR02517">
    <property type="entry name" value="type_II_gspD"/>
    <property type="match status" value="1"/>
</dbReference>
<dbReference type="PRINTS" id="PR00811">
    <property type="entry name" value="BCTERIALGSPD"/>
</dbReference>
<evidence type="ECO:0000256" key="4">
    <source>
        <dbReference type="ARBA" id="ARBA00022452"/>
    </source>
</evidence>
<dbReference type="Pfam" id="PF21305">
    <property type="entry name" value="type_II_gspD_N0"/>
    <property type="match status" value="1"/>
</dbReference>
<dbReference type="GO" id="GO:0009279">
    <property type="term" value="C:cell outer membrane"/>
    <property type="evidence" value="ECO:0007669"/>
    <property type="project" value="UniProtKB-SubCell"/>
</dbReference>
<organism evidence="15 16">
    <name type="scientific">Silvanigrella aquatica</name>
    <dbReference type="NCBI Taxonomy" id="1915309"/>
    <lineage>
        <taxon>Bacteria</taxon>
        <taxon>Pseudomonadati</taxon>
        <taxon>Bdellovibrionota</taxon>
        <taxon>Oligoflexia</taxon>
        <taxon>Silvanigrellales</taxon>
        <taxon>Silvanigrellaceae</taxon>
        <taxon>Silvanigrella</taxon>
    </lineage>
</organism>
<evidence type="ECO:0000313" key="15">
    <source>
        <dbReference type="EMBL" id="APJ03277.1"/>
    </source>
</evidence>
<feature type="region of interest" description="Disordered" evidence="11">
    <location>
        <begin position="735"/>
        <end position="811"/>
    </location>
</feature>
<evidence type="ECO:0000256" key="7">
    <source>
        <dbReference type="ARBA" id="ARBA00022927"/>
    </source>
</evidence>
<keyword evidence="7" id="KW-0653">Protein transport</keyword>
<name>A0A1L4CZB1_9BACT</name>
<reference evidence="15 16" key="1">
    <citation type="submission" date="2016-10" db="EMBL/GenBank/DDBJ databases">
        <title>Silvanigrella aquatica sp. nov., isolated from a freshwater lake located in the Black Forest, Germany, description of Silvanigrellaceae fam. nov., Silvanigrellales ord. nov., reclassification of the order Bdellovibrionales in the class Oligoflexia, reclassification of the families Bacteriovoracaceae and Halobacteriovoraceae in the new order Bacteriovoracales ord. nov., and reclassification of the family Pseudobacteriovoracaceae in the order Oligoflexiales.</title>
        <authorList>
            <person name="Hahn M.W."/>
            <person name="Schmidt J."/>
            <person name="Koll U."/>
            <person name="Rohde M."/>
            <person name="Verbag S."/>
            <person name="Pitt A."/>
            <person name="Nakai R."/>
            <person name="Naganuma T."/>
            <person name="Lang E."/>
        </authorList>
    </citation>
    <scope>NUCLEOTIDE SEQUENCE [LARGE SCALE GENOMIC DNA]</scope>
    <source>
        <strain evidence="15 16">MWH-Nonnen-W8red</strain>
    </source>
</reference>
<keyword evidence="3 10" id="KW-0813">Transport</keyword>
<feature type="compositionally biased region" description="Polar residues" evidence="11">
    <location>
        <begin position="69"/>
        <end position="84"/>
    </location>
</feature>
<dbReference type="InterPro" id="IPR001775">
    <property type="entry name" value="GspD/PilQ"/>
</dbReference>
<dbReference type="InterPro" id="IPR004845">
    <property type="entry name" value="T2SS_GspD_CS"/>
</dbReference>
<feature type="domain" description="NolW-like" evidence="13">
    <location>
        <begin position="341"/>
        <end position="439"/>
    </location>
</feature>
<keyword evidence="5" id="KW-0812">Transmembrane</keyword>
<dbReference type="GO" id="GO:0015627">
    <property type="term" value="C:type II protein secretion system complex"/>
    <property type="evidence" value="ECO:0007669"/>
    <property type="project" value="InterPro"/>
</dbReference>
<sequence length="811" mass="87314">MNQKLKKKNKFFIPLQKEAKGKRLQIAIAATLVSSVFHNALIAQTPPIAPPNPTPAPPSQPLNNNNSSKIQPSKPKSTPQVQLESSKKSQSDSIPHGQDLVTIDFPNGANLSDLIKTVGMWTGKNFVLAQGVAGSSRISIISPEPVTKEEAYQAFLSALNISGFTTVDTGSIVKILPIANAKSSNIKTYYGENWSPSTDEIINQVIPLRYIDANSVINQLRPLLGVTQYAAFTTTNSLILTDTGNRIRRILEVIKLLDSKVNQPVVSIIPINYMDSKDTVAKVNDIFGNKTGPSLSVQKVLADERTNSVILVGPASGLDDVVRFIQRIDKPAMDQNSQTMVRVRPLDYADAEKLAQTLQALTQSSKNQNSPYRPPFYPPPPPMPGTPGGSSTTGQAVADLNGVKVTADKATNSLVIQGTKSAYDELDNIIAQLDKRRAQVYVEANIIDLNIDNGFEWSPSVLGGSTVANGRYTSPFGFNAAQGAPLFFNQTGQTPDPSGLMKGAGQQALLGIMSTSSINLGPFSLTPGALIFALKTDTNSNVLQTPSMMVSDNEPASFSSNQEYSVTTYVPNPTSSGGTVAQNQKYTVTTALKVTPQISRADFVSMKINLQLDDSGPPNAATGYPNPISKRTAESLLVVQNGQTAVIGGLTQDRTTVSEAKVPLLGDIPILGWLFKTSTNKKVKTSLTLLVTPHIVRKSEDLEKIYLQKIKDRDEFLKVYYGSKFKDEEFYSKLPDENAGKAPQPKNDDSQNNKETANPLVDGMDPLPKKTILPSEDPNPINAPSSNQSGGGGFGFPQSAPPPPPPPFNNN</sequence>
<evidence type="ECO:0000256" key="6">
    <source>
        <dbReference type="ARBA" id="ARBA00022729"/>
    </source>
</evidence>
<keyword evidence="16" id="KW-1185">Reference proteome</keyword>
<dbReference type="InterPro" id="IPR049371">
    <property type="entry name" value="GspD-like_N0"/>
</dbReference>
<feature type="compositionally biased region" description="Pro residues" evidence="11">
    <location>
        <begin position="372"/>
        <end position="385"/>
    </location>
</feature>
<protein>
    <submittedName>
        <fullName evidence="15">Type II secretion system protein GspD</fullName>
    </submittedName>
</protein>
<dbReference type="OrthoDB" id="9775455at2"/>
<dbReference type="InterPro" id="IPR013356">
    <property type="entry name" value="T2SS_GspD"/>
</dbReference>
<dbReference type="InterPro" id="IPR005644">
    <property type="entry name" value="NolW-like"/>
</dbReference>
<dbReference type="Gene3D" id="3.30.1370.120">
    <property type="match status" value="3"/>
</dbReference>
<dbReference type="RefSeq" id="WP_148697009.1">
    <property type="nucleotide sequence ID" value="NZ_CP017834.1"/>
</dbReference>
<evidence type="ECO:0000259" key="12">
    <source>
        <dbReference type="Pfam" id="PF00263"/>
    </source>
</evidence>
<dbReference type="GO" id="GO:0015628">
    <property type="term" value="P:protein secretion by the type II secretion system"/>
    <property type="evidence" value="ECO:0007669"/>
    <property type="project" value="InterPro"/>
</dbReference>
<gene>
    <name evidence="15" type="ORF">AXG55_04920</name>
</gene>
<evidence type="ECO:0000313" key="16">
    <source>
        <dbReference type="Proteomes" id="UP000184731"/>
    </source>
</evidence>
<feature type="domain" description="Type II/III secretion system secretin-like" evidence="12">
    <location>
        <begin position="533"/>
        <end position="697"/>
    </location>
</feature>
<feature type="region of interest" description="Disordered" evidence="11">
    <location>
        <begin position="47"/>
        <end position="99"/>
    </location>
</feature>
<dbReference type="AlphaFoldDB" id="A0A1L4CZB1"/>
<dbReference type="PANTHER" id="PTHR30332:SF24">
    <property type="entry name" value="SECRETIN GSPD-RELATED"/>
    <property type="match status" value="1"/>
</dbReference>
<evidence type="ECO:0000256" key="8">
    <source>
        <dbReference type="ARBA" id="ARBA00023136"/>
    </source>
</evidence>
<evidence type="ECO:0000259" key="13">
    <source>
        <dbReference type="Pfam" id="PF03958"/>
    </source>
</evidence>
<feature type="domain" description="GspD-like N0" evidence="14">
    <location>
        <begin position="108"/>
        <end position="175"/>
    </location>
</feature>
<dbReference type="STRING" id="1915309.AXG55_04920"/>
<comment type="subcellular location">
    <subcellularLocation>
        <location evidence="1 10">Cell outer membrane</location>
    </subcellularLocation>
</comment>
<evidence type="ECO:0000256" key="2">
    <source>
        <dbReference type="ARBA" id="ARBA00006980"/>
    </source>
</evidence>
<dbReference type="PANTHER" id="PTHR30332">
    <property type="entry name" value="PROBABLE GENERAL SECRETION PATHWAY PROTEIN D"/>
    <property type="match status" value="1"/>
</dbReference>
<dbReference type="PROSITE" id="PS00875">
    <property type="entry name" value="T2SP_D"/>
    <property type="match status" value="1"/>
</dbReference>